<proteinExistence type="predicted"/>
<comment type="cofactor">
    <cofactor evidence="1">
        <name>pyridoxal 5'-phosphate</name>
        <dbReference type="ChEBI" id="CHEBI:597326"/>
    </cofactor>
</comment>
<evidence type="ECO:0000313" key="5">
    <source>
        <dbReference type="EMBL" id="MCM5678648.1"/>
    </source>
</evidence>
<dbReference type="EMBL" id="JAMKFE010000002">
    <property type="protein sequence ID" value="MCM5678648.1"/>
    <property type="molecule type" value="Genomic_DNA"/>
</dbReference>
<evidence type="ECO:0000256" key="2">
    <source>
        <dbReference type="ARBA" id="ARBA00022898"/>
    </source>
</evidence>
<name>A0ABT0YL89_9BURK</name>
<evidence type="ECO:0000256" key="1">
    <source>
        <dbReference type="ARBA" id="ARBA00001933"/>
    </source>
</evidence>
<dbReference type="InterPro" id="IPR036052">
    <property type="entry name" value="TrpB-like_PALP_sf"/>
</dbReference>
<protein>
    <submittedName>
        <fullName evidence="5">Pyridoxal-phosphate dependent enzyme</fullName>
    </submittedName>
</protein>
<dbReference type="SUPFAM" id="SSF53686">
    <property type="entry name" value="Tryptophan synthase beta subunit-like PLP-dependent enzymes"/>
    <property type="match status" value="1"/>
</dbReference>
<sequence>MNDTLPHHRLSLARIEQAARTIDPVFLQTPQFECEPLSQALGCRLTLKLETGNPIRSFKGRGADCFVKSDARVRPGTTLVCATAGNWGQALAWVCRARGLALIVYSATTANPLKLQRMREMGAEVRLHSEDFDAAKAEARRFAEAAGALFVEDGREASIAEGAGTIGLELLQHGERFDAVLLPLGNGALLTGVARWMKAHSPVTRVIGISTRGADAMERSWREGRVVERASVDTIADGIAVRVPVPEAVQDMQGLVDDVVLVDDAEVVSAMRLLFDHGGLLVEPAGAVGVAAVCADPPRWRQARIATVLCGSNLTAEQIDRWLR</sequence>
<keyword evidence="6" id="KW-1185">Reference proteome</keyword>
<gene>
    <name evidence="5" type="ORF">M8A51_03770</name>
</gene>
<dbReference type="RefSeq" id="WP_251776787.1">
    <property type="nucleotide sequence ID" value="NZ_JAMKFE010000002.1"/>
</dbReference>
<feature type="domain" description="Tryptophan synthase beta chain-like PALP" evidence="4">
    <location>
        <begin position="26"/>
        <end position="311"/>
    </location>
</feature>
<accession>A0ABT0YL89</accession>
<evidence type="ECO:0000256" key="3">
    <source>
        <dbReference type="ARBA" id="ARBA00023239"/>
    </source>
</evidence>
<dbReference type="Proteomes" id="UP001165541">
    <property type="component" value="Unassembled WGS sequence"/>
</dbReference>
<organism evidence="5 6">
    <name type="scientific">Caldimonas mangrovi</name>
    <dbReference type="NCBI Taxonomy" id="2944811"/>
    <lineage>
        <taxon>Bacteria</taxon>
        <taxon>Pseudomonadati</taxon>
        <taxon>Pseudomonadota</taxon>
        <taxon>Betaproteobacteria</taxon>
        <taxon>Burkholderiales</taxon>
        <taxon>Sphaerotilaceae</taxon>
        <taxon>Caldimonas</taxon>
    </lineage>
</organism>
<dbReference type="Pfam" id="PF00291">
    <property type="entry name" value="PALP"/>
    <property type="match status" value="1"/>
</dbReference>
<dbReference type="InterPro" id="IPR050147">
    <property type="entry name" value="Ser/Thr_Dehydratase"/>
</dbReference>
<dbReference type="PANTHER" id="PTHR48078:SF17">
    <property type="entry name" value="THREONINE DEHYDRATASE"/>
    <property type="match status" value="1"/>
</dbReference>
<evidence type="ECO:0000313" key="6">
    <source>
        <dbReference type="Proteomes" id="UP001165541"/>
    </source>
</evidence>
<dbReference type="Gene3D" id="3.40.50.1100">
    <property type="match status" value="2"/>
</dbReference>
<evidence type="ECO:0000259" key="4">
    <source>
        <dbReference type="Pfam" id="PF00291"/>
    </source>
</evidence>
<reference evidence="5" key="1">
    <citation type="submission" date="2022-05" db="EMBL/GenBank/DDBJ databases">
        <title>Schlegelella sp. nov., isolated from mangrove soil.</title>
        <authorList>
            <person name="Liu Y."/>
            <person name="Ge X."/>
            <person name="Liu W."/>
        </authorList>
    </citation>
    <scope>NUCLEOTIDE SEQUENCE</scope>
    <source>
        <strain evidence="5">S2-27</strain>
    </source>
</reference>
<dbReference type="PANTHER" id="PTHR48078">
    <property type="entry name" value="THREONINE DEHYDRATASE, MITOCHONDRIAL-RELATED"/>
    <property type="match status" value="1"/>
</dbReference>
<keyword evidence="3" id="KW-0456">Lyase</keyword>
<comment type="caution">
    <text evidence="5">The sequence shown here is derived from an EMBL/GenBank/DDBJ whole genome shotgun (WGS) entry which is preliminary data.</text>
</comment>
<dbReference type="InterPro" id="IPR001926">
    <property type="entry name" value="TrpB-like_PALP"/>
</dbReference>
<keyword evidence="2" id="KW-0663">Pyridoxal phosphate</keyword>